<evidence type="ECO:0000256" key="1">
    <source>
        <dbReference type="ARBA" id="ARBA00022527"/>
    </source>
</evidence>
<dbReference type="VEuPathDB" id="AmoebaDB:EHI_008410"/>
<dbReference type="VEuPathDB" id="AmoebaDB:KM1_067100"/>
<dbReference type="GO" id="GO:0000922">
    <property type="term" value="C:spindle pole"/>
    <property type="evidence" value="ECO:0007669"/>
    <property type="project" value="TreeGrafter"/>
</dbReference>
<dbReference type="VEuPathDB" id="AmoebaDB:EHI8A_034080"/>
<accession>A0A5K1U2Q8</accession>
<dbReference type="InterPro" id="IPR008271">
    <property type="entry name" value="Ser/Thr_kinase_AS"/>
</dbReference>
<dbReference type="PROSITE" id="PS50011">
    <property type="entry name" value="PROTEIN_KINASE_DOM"/>
    <property type="match status" value="1"/>
</dbReference>
<keyword evidence="1" id="KW-0723">Serine/threonine-protein kinase</keyword>
<gene>
    <name evidence="9" type="ORF">CL6EHI_008410</name>
</gene>
<evidence type="ECO:0000256" key="5">
    <source>
        <dbReference type="ARBA" id="ARBA00022840"/>
    </source>
</evidence>
<keyword evidence="5 6" id="KW-0067">ATP-binding</keyword>
<dbReference type="GO" id="GO:0007052">
    <property type="term" value="P:mitotic spindle organization"/>
    <property type="evidence" value="ECO:0007669"/>
    <property type="project" value="TreeGrafter"/>
</dbReference>
<dbReference type="AlphaFoldDB" id="A0A5K1U2Q8"/>
<dbReference type="InterPro" id="IPR017441">
    <property type="entry name" value="Protein_kinase_ATP_BS"/>
</dbReference>
<dbReference type="SUPFAM" id="SSF82615">
    <property type="entry name" value="Polo-box domain"/>
    <property type="match status" value="1"/>
</dbReference>
<name>A0A5K1U2Q8_ENTHI</name>
<evidence type="ECO:0000256" key="7">
    <source>
        <dbReference type="SAM" id="MobiDB-lite"/>
    </source>
</evidence>
<evidence type="ECO:0000256" key="6">
    <source>
        <dbReference type="PROSITE-ProRule" id="PRU10141"/>
    </source>
</evidence>
<dbReference type="VEuPathDB" id="AmoebaDB:EHI5A_057550"/>
<dbReference type="Gene3D" id="3.30.1120.30">
    <property type="entry name" value="POLO box domain"/>
    <property type="match status" value="1"/>
</dbReference>
<dbReference type="InterPro" id="IPR000959">
    <property type="entry name" value="POLO_box_dom"/>
</dbReference>
<dbReference type="OMA" id="EYAFFAP"/>
<sequence>MSKEPKLPRQPNTQKKVASINDPSVAKDLNPIRCTIIEDGVCKEKEYEKVKLLGRGGFGTVFKVIEKGTNKEYAAKVIRKEPLKGVFLTKLKSEIEIHNSLDNCRIVKLQDVFEDNKYVYILLNLCNQETLKEVLVKRKKLHEPEIAYWMKQVLEGIVYLHSCKIIHRDLKLANIFIHNMNVKIGDFGLAARIDQEHKNRMTMCGTPTSMAPEIIAKTGHSYQVDIWAFGVMLYYLKFGITPFNSSTREVVYKRIEKCEFSFPKRPISDTLVKLISALLQKDSSLRPSASEILEYSFFAPNRVPNSLPVEALSKDIDCTMLEFGGSGINDINSIHDNPSESIIASLKMILSKRPAENACIISGSEYNYIVDYLDKTDKYGVLYMLDDGTIAANFNDSTSMFMSNGFYTYFARDMSRLDIEAQKIDSQVHDVNKKCRIINGFCKQLKGGNPEKTGLKTCLVRKFIVREDFNVFLFTDNSLQVFFTGTNPISYFVDPYNMILTILKSSNEKYTCAVDCHKAMLWDSDASQHFSLLDLLLQEFSNKIEMV</sequence>
<dbReference type="CDD" id="cd13118">
    <property type="entry name" value="POLO_box_1"/>
    <property type="match status" value="1"/>
</dbReference>
<dbReference type="InterPro" id="IPR036947">
    <property type="entry name" value="POLO_box_dom_sf"/>
</dbReference>
<dbReference type="GO" id="GO:0004674">
    <property type="term" value="F:protein serine/threonine kinase activity"/>
    <property type="evidence" value="ECO:0007669"/>
    <property type="project" value="UniProtKB-KW"/>
</dbReference>
<dbReference type="PANTHER" id="PTHR24345:SF0">
    <property type="entry name" value="CELL CYCLE SERINE_THREONINE-PROTEIN KINASE CDC5_MSD2"/>
    <property type="match status" value="1"/>
</dbReference>
<dbReference type="Pfam" id="PF00659">
    <property type="entry name" value="POLO_box"/>
    <property type="match status" value="1"/>
</dbReference>
<feature type="domain" description="Protein kinase" evidence="8">
    <location>
        <begin position="47"/>
        <end position="298"/>
    </location>
</feature>
<organism evidence="9 10">
    <name type="scientific">Entamoeba histolytica</name>
    <dbReference type="NCBI Taxonomy" id="5759"/>
    <lineage>
        <taxon>Eukaryota</taxon>
        <taxon>Amoebozoa</taxon>
        <taxon>Evosea</taxon>
        <taxon>Archamoebae</taxon>
        <taxon>Mastigamoebida</taxon>
        <taxon>Entamoebidae</taxon>
        <taxon>Entamoeba</taxon>
    </lineage>
</organism>
<feature type="region of interest" description="Disordered" evidence="7">
    <location>
        <begin position="1"/>
        <end position="20"/>
    </location>
</feature>
<dbReference type="CDD" id="cd14099">
    <property type="entry name" value="STKc_PLK"/>
    <property type="match status" value="1"/>
</dbReference>
<protein>
    <submittedName>
        <fullName evidence="9">Serine threonine protein kinase putative</fullName>
    </submittedName>
</protein>
<dbReference type="VEuPathDB" id="AmoebaDB:EHI7A_035560"/>
<reference evidence="9 10" key="1">
    <citation type="submission" date="2016-05" db="EMBL/GenBank/DDBJ databases">
        <title>First whole genome sequencing of Entamoeba histolytica HM1:IMSS-clone-6.</title>
        <authorList>
            <person name="Mukherjee Avik.K."/>
            <person name="Izumyama S."/>
            <person name="Nakada-Tsukui K."/>
            <person name="Nozaki T."/>
        </authorList>
    </citation>
    <scope>NUCLEOTIDE SEQUENCE [LARGE SCALE GENOMIC DNA]</scope>
    <source>
        <strain evidence="9 10">HM1:IMSS clone 6</strain>
    </source>
</reference>
<dbReference type="GO" id="GO:0005524">
    <property type="term" value="F:ATP binding"/>
    <property type="evidence" value="ECO:0007669"/>
    <property type="project" value="UniProtKB-UniRule"/>
</dbReference>
<dbReference type="EMBL" id="BDEQ01000001">
    <property type="protein sequence ID" value="GAT94711.1"/>
    <property type="molecule type" value="Genomic_DNA"/>
</dbReference>
<evidence type="ECO:0000259" key="8">
    <source>
        <dbReference type="PROSITE" id="PS50011"/>
    </source>
</evidence>
<evidence type="ECO:0000256" key="2">
    <source>
        <dbReference type="ARBA" id="ARBA00022679"/>
    </source>
</evidence>
<evidence type="ECO:0000256" key="4">
    <source>
        <dbReference type="ARBA" id="ARBA00022777"/>
    </source>
</evidence>
<dbReference type="GO" id="GO:0000776">
    <property type="term" value="C:kinetochore"/>
    <property type="evidence" value="ECO:0007669"/>
    <property type="project" value="TreeGrafter"/>
</dbReference>
<evidence type="ECO:0000256" key="3">
    <source>
        <dbReference type="ARBA" id="ARBA00022741"/>
    </source>
</evidence>
<dbReference type="Proteomes" id="UP000078387">
    <property type="component" value="Unassembled WGS sequence"/>
</dbReference>
<proteinExistence type="predicted"/>
<dbReference type="InterPro" id="IPR000719">
    <property type="entry name" value="Prot_kinase_dom"/>
</dbReference>
<keyword evidence="3 6" id="KW-0547">Nucleotide-binding</keyword>
<keyword evidence="2" id="KW-0808">Transferase</keyword>
<evidence type="ECO:0000313" key="10">
    <source>
        <dbReference type="Proteomes" id="UP000078387"/>
    </source>
</evidence>
<dbReference type="PROSITE" id="PS00108">
    <property type="entry name" value="PROTEIN_KINASE_ST"/>
    <property type="match status" value="1"/>
</dbReference>
<dbReference type="GO" id="GO:0005737">
    <property type="term" value="C:cytoplasm"/>
    <property type="evidence" value="ECO:0007669"/>
    <property type="project" value="TreeGrafter"/>
</dbReference>
<dbReference type="PROSITE" id="PS00107">
    <property type="entry name" value="PROTEIN_KINASE_ATP"/>
    <property type="match status" value="1"/>
</dbReference>
<dbReference type="SUPFAM" id="SSF56112">
    <property type="entry name" value="Protein kinase-like (PK-like)"/>
    <property type="match status" value="1"/>
</dbReference>
<dbReference type="Gene3D" id="1.10.510.10">
    <property type="entry name" value="Transferase(Phosphotransferase) domain 1"/>
    <property type="match status" value="1"/>
</dbReference>
<feature type="binding site" evidence="6">
    <location>
        <position position="80"/>
    </location>
    <ligand>
        <name>ATP</name>
        <dbReference type="ChEBI" id="CHEBI:30616"/>
    </ligand>
</feature>
<dbReference type="Pfam" id="PF00069">
    <property type="entry name" value="Pkinase"/>
    <property type="match status" value="1"/>
</dbReference>
<comment type="caution">
    <text evidence="9">The sequence shown here is derived from an EMBL/GenBank/DDBJ whole genome shotgun (WGS) entry which is preliminary data.</text>
</comment>
<dbReference type="FunFam" id="3.30.200.20:FF:000042">
    <property type="entry name" value="Aurora kinase A"/>
    <property type="match status" value="1"/>
</dbReference>
<dbReference type="InterPro" id="IPR033701">
    <property type="entry name" value="POLO_box_1"/>
</dbReference>
<dbReference type="GO" id="GO:0005634">
    <property type="term" value="C:nucleus"/>
    <property type="evidence" value="ECO:0007669"/>
    <property type="project" value="TreeGrafter"/>
</dbReference>
<dbReference type="InterPro" id="IPR011009">
    <property type="entry name" value="Kinase-like_dom_sf"/>
</dbReference>
<dbReference type="FunFam" id="1.10.510.10:FF:001401">
    <property type="entry name" value="Serine/threonine-protein kinase PLK"/>
    <property type="match status" value="1"/>
</dbReference>
<evidence type="ECO:0000313" key="9">
    <source>
        <dbReference type="EMBL" id="GAT94711.1"/>
    </source>
</evidence>
<dbReference type="SMART" id="SM00220">
    <property type="entry name" value="S_TKc"/>
    <property type="match status" value="1"/>
</dbReference>
<dbReference type="PANTHER" id="PTHR24345">
    <property type="entry name" value="SERINE/THREONINE-PROTEIN KINASE PLK"/>
    <property type="match status" value="1"/>
</dbReference>
<keyword evidence="4 9" id="KW-0418">Kinase</keyword>